<evidence type="ECO:0000256" key="3">
    <source>
        <dbReference type="ARBA" id="ARBA00022989"/>
    </source>
</evidence>
<feature type="domain" description="HTTM-like" evidence="6">
    <location>
        <begin position="26"/>
        <end position="319"/>
    </location>
</feature>
<feature type="transmembrane region" description="Helical" evidence="5">
    <location>
        <begin position="32"/>
        <end position="54"/>
    </location>
</feature>
<evidence type="ECO:0000256" key="2">
    <source>
        <dbReference type="ARBA" id="ARBA00022692"/>
    </source>
</evidence>
<evidence type="ECO:0000313" key="7">
    <source>
        <dbReference type="EMBL" id="RAW12046.1"/>
    </source>
</evidence>
<dbReference type="PANTHER" id="PTHR39535:SF2">
    <property type="entry name" value="HTTM DOMAIN-CONTAINING PROTEIN"/>
    <property type="match status" value="1"/>
</dbReference>
<dbReference type="GO" id="GO:0012505">
    <property type="term" value="C:endomembrane system"/>
    <property type="evidence" value="ECO:0007669"/>
    <property type="project" value="UniProtKB-SubCell"/>
</dbReference>
<dbReference type="InterPro" id="IPR011020">
    <property type="entry name" value="HTTM-like"/>
</dbReference>
<dbReference type="PANTHER" id="PTHR39535">
    <property type="entry name" value="SPORULATION-DELAYING PROTEIN SDPB"/>
    <property type="match status" value="1"/>
</dbReference>
<gene>
    <name evidence="7" type="ORF">DPM12_15365</name>
</gene>
<keyword evidence="3 5" id="KW-1133">Transmembrane helix</keyword>
<evidence type="ECO:0000256" key="4">
    <source>
        <dbReference type="ARBA" id="ARBA00023136"/>
    </source>
</evidence>
<dbReference type="EMBL" id="QMIG01000017">
    <property type="protein sequence ID" value="RAW12046.1"/>
    <property type="molecule type" value="Genomic_DNA"/>
</dbReference>
<sequence length="361" mass="41083">MSVETPQMWKSQAAAKLRFFEDWLLGAKRATYGLAMVRILFGLTALGFLAANWLNRHYLWGNAGRWIEPVDDNAEFSWPFTFFYGGSGRLELELKLAVVAALLVLLVVGWRARIVAPVVLVLWTSLLEAQPIVGDQSDNIFRILLFYLCFADISRRWSLDARRRAKQEAGEWHSPLRLRVRPEVRENFGMLAIVLNNLAVVAVAVQLCLIYVASGLYKVQGELWQDGTGVYYPMQMGHYAPWPWLNDLLSANALGVMVATYFSVFIQIFFPLLLLRRLTRVIALLGIAAMHLGIGVAMGLPFFSLVVISADMIFIRDSTYRGIEQWARQWWQTQRDRRKLRALAEAGEADEPDRVMATQAR</sequence>
<dbReference type="Proteomes" id="UP000250462">
    <property type="component" value="Unassembled WGS sequence"/>
</dbReference>
<feature type="transmembrane region" description="Helical" evidence="5">
    <location>
        <begin position="188"/>
        <end position="213"/>
    </location>
</feature>
<name>A0A329QIH7_9ACTN</name>
<evidence type="ECO:0000259" key="6">
    <source>
        <dbReference type="SMART" id="SM00752"/>
    </source>
</evidence>
<feature type="transmembrane region" description="Helical" evidence="5">
    <location>
        <begin position="140"/>
        <end position="157"/>
    </location>
</feature>
<evidence type="ECO:0000256" key="1">
    <source>
        <dbReference type="ARBA" id="ARBA00004127"/>
    </source>
</evidence>
<evidence type="ECO:0000256" key="5">
    <source>
        <dbReference type="SAM" id="Phobius"/>
    </source>
</evidence>
<feature type="transmembrane region" description="Helical" evidence="5">
    <location>
        <begin position="282"/>
        <end position="308"/>
    </location>
</feature>
<comment type="caution">
    <text evidence="7">The sequence shown here is derived from an EMBL/GenBank/DDBJ whole genome shotgun (WGS) entry which is preliminary data.</text>
</comment>
<feature type="transmembrane region" description="Helical" evidence="5">
    <location>
        <begin position="253"/>
        <end position="275"/>
    </location>
</feature>
<protein>
    <submittedName>
        <fullName evidence="7">HTTM domain-containing protein</fullName>
    </submittedName>
</protein>
<dbReference type="SMART" id="SM00752">
    <property type="entry name" value="HTTM"/>
    <property type="match status" value="1"/>
</dbReference>
<keyword evidence="8" id="KW-1185">Reference proteome</keyword>
<reference evidence="7 8" key="1">
    <citation type="submission" date="2018-06" db="EMBL/GenBank/DDBJ databases">
        <title>Phytoactinopolyspora halophila sp. nov., a novel halophilic actinomycete isolated from a saline soil in China.</title>
        <authorList>
            <person name="Tang S.-K."/>
        </authorList>
    </citation>
    <scope>NUCLEOTIDE SEQUENCE [LARGE SCALE GENOMIC DNA]</scope>
    <source>
        <strain evidence="7 8">YIM 96934</strain>
    </source>
</reference>
<feature type="transmembrane region" description="Helical" evidence="5">
    <location>
        <begin position="96"/>
        <end position="120"/>
    </location>
</feature>
<keyword evidence="4 5" id="KW-0472">Membrane</keyword>
<evidence type="ECO:0000313" key="8">
    <source>
        <dbReference type="Proteomes" id="UP000250462"/>
    </source>
</evidence>
<dbReference type="InterPro" id="IPR052964">
    <property type="entry name" value="Sporulation_signal_mat"/>
</dbReference>
<accession>A0A329QIH7</accession>
<dbReference type="RefSeq" id="WP_112259220.1">
    <property type="nucleotide sequence ID" value="NZ_QMIG01000017.1"/>
</dbReference>
<comment type="subcellular location">
    <subcellularLocation>
        <location evidence="1">Endomembrane system</location>
        <topology evidence="1">Multi-pass membrane protein</topology>
    </subcellularLocation>
</comment>
<proteinExistence type="predicted"/>
<dbReference type="AlphaFoldDB" id="A0A329QIH7"/>
<organism evidence="7 8">
    <name type="scientific">Phytoactinopolyspora halophila</name>
    <dbReference type="NCBI Taxonomy" id="1981511"/>
    <lineage>
        <taxon>Bacteria</taxon>
        <taxon>Bacillati</taxon>
        <taxon>Actinomycetota</taxon>
        <taxon>Actinomycetes</taxon>
        <taxon>Jiangellales</taxon>
        <taxon>Jiangellaceae</taxon>
        <taxon>Phytoactinopolyspora</taxon>
    </lineage>
</organism>
<keyword evidence="2 5" id="KW-0812">Transmembrane</keyword>
<dbReference type="OrthoDB" id="128729at2"/>